<accession>A0A1M6HTE0</accession>
<evidence type="ECO:0000313" key="2">
    <source>
        <dbReference type="Proteomes" id="UP000184310"/>
    </source>
</evidence>
<keyword evidence="2" id="KW-1185">Reference proteome</keyword>
<reference evidence="1 2" key="1">
    <citation type="submission" date="2016-11" db="EMBL/GenBank/DDBJ databases">
        <authorList>
            <person name="Jaros S."/>
            <person name="Januszkiewicz K."/>
            <person name="Wedrychowicz H."/>
        </authorList>
    </citation>
    <scope>NUCLEOTIDE SEQUENCE [LARGE SCALE GENOMIC DNA]</scope>
    <source>
        <strain evidence="1 2">DSM 21758</strain>
    </source>
</reference>
<dbReference type="EMBL" id="FQZB01000007">
    <property type="protein sequence ID" value="SHJ25461.1"/>
    <property type="molecule type" value="Genomic_DNA"/>
</dbReference>
<dbReference type="Proteomes" id="UP000184310">
    <property type="component" value="Unassembled WGS sequence"/>
</dbReference>
<proteinExistence type="predicted"/>
<dbReference type="RefSeq" id="WP_072986130.1">
    <property type="nucleotide sequence ID" value="NZ_FQZB01000007.1"/>
</dbReference>
<organism evidence="1 2">
    <name type="scientific">Clostridium cavendishii DSM 21758</name>
    <dbReference type="NCBI Taxonomy" id="1121302"/>
    <lineage>
        <taxon>Bacteria</taxon>
        <taxon>Bacillati</taxon>
        <taxon>Bacillota</taxon>
        <taxon>Clostridia</taxon>
        <taxon>Eubacteriales</taxon>
        <taxon>Clostridiaceae</taxon>
        <taxon>Clostridium</taxon>
    </lineage>
</organism>
<dbReference type="AlphaFoldDB" id="A0A1M6HTE0"/>
<dbReference type="OrthoDB" id="1967025at2"/>
<dbReference type="STRING" id="1121302.SAMN02745163_01573"/>
<protein>
    <submittedName>
        <fullName evidence="1">Uncharacterized protein</fullName>
    </submittedName>
</protein>
<gene>
    <name evidence="1" type="ORF">SAMN02745163_01573</name>
</gene>
<sequence>MKFFGFKENGQFDGFYTKEIHGDNIPKTNIKITEDLWQELLKGIYKYKLNLTEDKVLDVADKDIYFDKVETKVYDVPKLPNTQELLAQQITNLLIEGKKKDVIITKLAKTVDELNKKISNIGGVN</sequence>
<name>A0A1M6HTE0_9CLOT</name>
<evidence type="ECO:0000313" key="1">
    <source>
        <dbReference type="EMBL" id="SHJ25461.1"/>
    </source>
</evidence>